<dbReference type="Pfam" id="PF18029">
    <property type="entry name" value="Glyoxalase_6"/>
    <property type="match status" value="1"/>
</dbReference>
<feature type="transmembrane region" description="Helical" evidence="1">
    <location>
        <begin position="332"/>
        <end position="351"/>
    </location>
</feature>
<gene>
    <name evidence="3" type="ORF">KC729_06665</name>
</gene>
<reference evidence="3" key="1">
    <citation type="submission" date="2020-04" db="EMBL/GenBank/DDBJ databases">
        <authorList>
            <person name="Zhang T."/>
        </authorList>
    </citation>
    <scope>NUCLEOTIDE SEQUENCE</scope>
    <source>
        <strain evidence="3">HKST-UBA01</strain>
    </source>
</reference>
<feature type="domain" description="VOC" evidence="2">
    <location>
        <begin position="20"/>
        <end position="130"/>
    </location>
</feature>
<dbReference type="InterPro" id="IPR041581">
    <property type="entry name" value="Glyoxalase_6"/>
</dbReference>
<evidence type="ECO:0000313" key="3">
    <source>
        <dbReference type="EMBL" id="MCA9727347.1"/>
    </source>
</evidence>
<evidence type="ECO:0000313" key="4">
    <source>
        <dbReference type="Proteomes" id="UP000697710"/>
    </source>
</evidence>
<evidence type="ECO:0000259" key="2">
    <source>
        <dbReference type="PROSITE" id="PS51819"/>
    </source>
</evidence>
<dbReference type="PROSITE" id="PS51819">
    <property type="entry name" value="VOC"/>
    <property type="match status" value="1"/>
</dbReference>
<feature type="transmembrane region" description="Helical" evidence="1">
    <location>
        <begin position="156"/>
        <end position="175"/>
    </location>
</feature>
<dbReference type="Proteomes" id="UP000697710">
    <property type="component" value="Unassembled WGS sequence"/>
</dbReference>
<evidence type="ECO:0000256" key="1">
    <source>
        <dbReference type="SAM" id="Phobius"/>
    </source>
</evidence>
<keyword evidence="1" id="KW-0812">Transmembrane</keyword>
<dbReference type="AlphaFoldDB" id="A0A956RPE1"/>
<dbReference type="SUPFAM" id="SSF54593">
    <property type="entry name" value="Glyoxalase/Bleomycin resistance protein/Dihydroxybiphenyl dioxygenase"/>
    <property type="match status" value="1"/>
</dbReference>
<keyword evidence="1" id="KW-1133">Transmembrane helix</keyword>
<feature type="transmembrane region" description="Helical" evidence="1">
    <location>
        <begin position="304"/>
        <end position="325"/>
    </location>
</feature>
<feature type="transmembrane region" description="Helical" evidence="1">
    <location>
        <begin position="182"/>
        <end position="202"/>
    </location>
</feature>
<reference evidence="3" key="2">
    <citation type="journal article" date="2021" name="Microbiome">
        <title>Successional dynamics and alternative stable states in a saline activated sludge microbial community over 9 years.</title>
        <authorList>
            <person name="Wang Y."/>
            <person name="Ye J."/>
            <person name="Ju F."/>
            <person name="Liu L."/>
            <person name="Boyd J.A."/>
            <person name="Deng Y."/>
            <person name="Parks D.H."/>
            <person name="Jiang X."/>
            <person name="Yin X."/>
            <person name="Woodcroft B.J."/>
            <person name="Tyson G.W."/>
            <person name="Hugenholtz P."/>
            <person name="Polz M.F."/>
            <person name="Zhang T."/>
        </authorList>
    </citation>
    <scope>NUCLEOTIDE SEQUENCE</scope>
    <source>
        <strain evidence="3">HKST-UBA01</strain>
    </source>
</reference>
<dbReference type="Gene3D" id="3.10.180.10">
    <property type="entry name" value="2,3-Dihydroxybiphenyl 1,2-Dioxygenase, domain 1"/>
    <property type="match status" value="1"/>
</dbReference>
<name>A0A956RPE1_UNCEI</name>
<dbReference type="InterPro" id="IPR037523">
    <property type="entry name" value="VOC_core"/>
</dbReference>
<feature type="transmembrane region" description="Helical" evidence="1">
    <location>
        <begin position="357"/>
        <end position="375"/>
    </location>
</feature>
<dbReference type="InterPro" id="IPR029068">
    <property type="entry name" value="Glyas_Bleomycin-R_OHBP_Dase"/>
</dbReference>
<protein>
    <recommendedName>
        <fullName evidence="2">VOC domain-containing protein</fullName>
    </recommendedName>
</protein>
<sequence>MRFPVAWMLAALVLLPACARANVLLLRSPHPEVLARFYDERLGLEVLEHDAASARIVLAVGADWLVIAPGREQPASPQLRLLLPTDDLVGARTRLESGGLRYSEAVDAAGEIRALYFRDPDGNLLGFAAPGTTRDWLTEWSLRGNDRVPPSGRIELAIWSGLHGVGLGFALPYSLGSESPSVIGLTMMAAGPLAGFAGYHYAGHARLTRGQARLIETCGDFALWQTVGWGAVADADAKDVLLWSSLATVGGAVVGALVAHDRTVSAGQAGLVSSAASWGAWYGLIGREIAKGSGDVEGDEVLTAMLVTSAGGVLAGGVAAALGDIEESRRRWINFAGILGTACGFGLDLVLQVDDAAVWAIPGATGLGSMAFATYRTHRTRGMGWAGGTETSPAVRLAPGGMRLELLRLSLP</sequence>
<dbReference type="EMBL" id="JAGQHR010000149">
    <property type="protein sequence ID" value="MCA9727347.1"/>
    <property type="molecule type" value="Genomic_DNA"/>
</dbReference>
<comment type="caution">
    <text evidence="3">The sequence shown here is derived from an EMBL/GenBank/DDBJ whole genome shotgun (WGS) entry which is preliminary data.</text>
</comment>
<keyword evidence="1" id="KW-0472">Membrane</keyword>
<feature type="transmembrane region" description="Helical" evidence="1">
    <location>
        <begin position="240"/>
        <end position="259"/>
    </location>
</feature>
<proteinExistence type="predicted"/>
<accession>A0A956RPE1</accession>
<organism evidence="3 4">
    <name type="scientific">Eiseniibacteriota bacterium</name>
    <dbReference type="NCBI Taxonomy" id="2212470"/>
    <lineage>
        <taxon>Bacteria</taxon>
        <taxon>Candidatus Eiseniibacteriota</taxon>
    </lineage>
</organism>